<gene>
    <name evidence="1" type="ORF">FRX57_06355</name>
</gene>
<dbReference type="RefSeq" id="WP_146567797.1">
    <property type="nucleotide sequence ID" value="NZ_VOHL01000006.1"/>
</dbReference>
<organism evidence="1 2">
    <name type="scientific">Streptococcus cuniculipharyngis</name>
    <dbReference type="NCBI Taxonomy" id="1562651"/>
    <lineage>
        <taxon>Bacteria</taxon>
        <taxon>Bacillati</taxon>
        <taxon>Bacillota</taxon>
        <taxon>Bacilli</taxon>
        <taxon>Lactobacillales</taxon>
        <taxon>Streptococcaceae</taxon>
        <taxon>Streptococcus</taxon>
    </lineage>
</organism>
<dbReference type="EMBL" id="VOHL01000006">
    <property type="protein sequence ID" value="TWS96894.1"/>
    <property type="molecule type" value="Genomic_DNA"/>
</dbReference>
<accession>A0A5C5SBU1</accession>
<keyword evidence="2" id="KW-1185">Reference proteome</keyword>
<sequence>MESKTILATVSLTPLTYTEFGQVLDAKESRQAMTVYRIMDKLKHKEETYDNTLSSLPFSLEASWKKDGVSWVRFDALNGYYLVLSHLDDQVTEFDLPDDLKEHIAQKKPVMVTLAL</sequence>
<dbReference type="AlphaFoldDB" id="A0A5C5SBU1"/>
<evidence type="ECO:0000313" key="1">
    <source>
        <dbReference type="EMBL" id="TWS96894.1"/>
    </source>
</evidence>
<comment type="caution">
    <text evidence="1">The sequence shown here is derived from an EMBL/GenBank/DDBJ whole genome shotgun (WGS) entry which is preliminary data.</text>
</comment>
<proteinExistence type="predicted"/>
<dbReference type="Proteomes" id="UP000317430">
    <property type="component" value="Unassembled WGS sequence"/>
</dbReference>
<reference evidence="1 2" key="1">
    <citation type="submission" date="2019-08" db="EMBL/GenBank/DDBJ databases">
        <authorList>
            <person name="Lei W."/>
        </authorList>
    </citation>
    <scope>NUCLEOTIDE SEQUENCE [LARGE SCALE GENOMIC DNA]</scope>
    <source>
        <strain evidence="1 2">CCUG 66496</strain>
    </source>
</reference>
<protein>
    <submittedName>
        <fullName evidence="1">Uncharacterized protein</fullName>
    </submittedName>
</protein>
<evidence type="ECO:0000313" key="2">
    <source>
        <dbReference type="Proteomes" id="UP000317430"/>
    </source>
</evidence>
<name>A0A5C5SBU1_9STRE</name>